<protein>
    <submittedName>
        <fullName evidence="2">Uncharacterized protein</fullName>
    </submittedName>
</protein>
<dbReference type="Proteomes" id="UP000662931">
    <property type="component" value="Chromosome 4"/>
</dbReference>
<dbReference type="EMBL" id="CP064815">
    <property type="protein sequence ID" value="QPG77284.1"/>
    <property type="molecule type" value="Genomic_DNA"/>
</dbReference>
<keyword evidence="3" id="KW-1185">Reference proteome</keyword>
<proteinExistence type="predicted"/>
<organism evidence="2 3">
    <name type="scientific">Eeniella nana</name>
    <name type="common">Yeast</name>
    <name type="synonym">Brettanomyces nanus</name>
    <dbReference type="NCBI Taxonomy" id="13502"/>
    <lineage>
        <taxon>Eukaryota</taxon>
        <taxon>Fungi</taxon>
        <taxon>Dikarya</taxon>
        <taxon>Ascomycota</taxon>
        <taxon>Saccharomycotina</taxon>
        <taxon>Pichiomycetes</taxon>
        <taxon>Pichiales</taxon>
        <taxon>Pichiaceae</taxon>
        <taxon>Brettanomyces</taxon>
    </lineage>
</organism>
<dbReference type="RefSeq" id="XP_038780849.1">
    <property type="nucleotide sequence ID" value="XM_038924921.1"/>
</dbReference>
<dbReference type="GeneID" id="62198092"/>
<sequence length="255" mass="29487">MEDIKEIGDKQPEISESTDPSSGTFAVEHAKVYRELVCTLDKLIEQTIQTRNQTDNAEMEAKYKNAMNEFGDVIKLGTIQKGTSSIKFLQSMVDLRLKILEQHLMTEPILEAIRKGDTEDESRQLIQLINTRDSKNIQTIREMKRNTKLRKELGTTRLYSIDKLELLRDKMKYYLKLCADVRQLQEKSDSMVGNVKDYDLLKSKYKSLVRKDQILSQFNVNLVSSLSNSDIADDHTLRDIVMFCGDYSHYGLFEL</sequence>
<name>A0A875SFA6_EENNA</name>
<accession>A0A875SFA6</accession>
<dbReference type="OrthoDB" id="3992572at2759"/>
<feature type="compositionally biased region" description="Polar residues" evidence="1">
    <location>
        <begin position="14"/>
        <end position="23"/>
    </location>
</feature>
<dbReference type="AlphaFoldDB" id="A0A875SFA6"/>
<reference evidence="2" key="1">
    <citation type="submission" date="2020-10" db="EMBL/GenBank/DDBJ databases">
        <authorList>
            <person name="Roach M.J.R."/>
        </authorList>
    </citation>
    <scope>NUCLEOTIDE SEQUENCE</scope>
    <source>
        <strain evidence="2">CBS 1945</strain>
    </source>
</reference>
<evidence type="ECO:0000313" key="3">
    <source>
        <dbReference type="Proteomes" id="UP000662931"/>
    </source>
</evidence>
<feature type="region of interest" description="Disordered" evidence="1">
    <location>
        <begin position="1"/>
        <end position="23"/>
    </location>
</feature>
<evidence type="ECO:0000256" key="1">
    <source>
        <dbReference type="SAM" id="MobiDB-lite"/>
    </source>
</evidence>
<evidence type="ECO:0000313" key="2">
    <source>
        <dbReference type="EMBL" id="QPG77284.1"/>
    </source>
</evidence>
<dbReference type="KEGG" id="bnn:FOA43_004692"/>
<feature type="compositionally biased region" description="Basic and acidic residues" evidence="1">
    <location>
        <begin position="1"/>
        <end position="13"/>
    </location>
</feature>
<gene>
    <name evidence="2" type="ORF">FOA43_004692</name>
</gene>